<dbReference type="PANTHER" id="PTHR23055:SF167">
    <property type="entry name" value="EF-HAND DOMAIN-CONTAINING PROTEIN"/>
    <property type="match status" value="1"/>
</dbReference>
<feature type="domain" description="EF-hand" evidence="6">
    <location>
        <begin position="377"/>
        <end position="412"/>
    </location>
</feature>
<organism evidence="7 8">
    <name type="scientific">Dufourea novaeangliae</name>
    <name type="common">Sweat bee</name>
    <dbReference type="NCBI Taxonomy" id="178035"/>
    <lineage>
        <taxon>Eukaryota</taxon>
        <taxon>Metazoa</taxon>
        <taxon>Ecdysozoa</taxon>
        <taxon>Arthropoda</taxon>
        <taxon>Hexapoda</taxon>
        <taxon>Insecta</taxon>
        <taxon>Pterygota</taxon>
        <taxon>Neoptera</taxon>
        <taxon>Endopterygota</taxon>
        <taxon>Hymenoptera</taxon>
        <taxon>Apocrita</taxon>
        <taxon>Aculeata</taxon>
        <taxon>Apoidea</taxon>
        <taxon>Anthophila</taxon>
        <taxon>Halictidae</taxon>
        <taxon>Rophitinae</taxon>
        <taxon>Dufourea</taxon>
    </lineage>
</organism>
<keyword evidence="2" id="KW-0479">Metal-binding</keyword>
<evidence type="ECO:0000256" key="1">
    <source>
        <dbReference type="ARBA" id="ARBA00006049"/>
    </source>
</evidence>
<feature type="compositionally biased region" description="Basic and acidic residues" evidence="5">
    <location>
        <begin position="21"/>
        <end position="30"/>
    </location>
</feature>
<dbReference type="STRING" id="178035.A0A154PAL0"/>
<keyword evidence="3" id="KW-0677">Repeat</keyword>
<evidence type="ECO:0000259" key="6">
    <source>
        <dbReference type="PROSITE" id="PS50222"/>
    </source>
</evidence>
<name>A0A154PAL0_DUFNO</name>
<feature type="domain" description="EF-hand" evidence="6">
    <location>
        <begin position="341"/>
        <end position="376"/>
    </location>
</feature>
<dbReference type="InterPro" id="IPR028846">
    <property type="entry name" value="Recoverin"/>
</dbReference>
<dbReference type="PROSITE" id="PS00018">
    <property type="entry name" value="EF_HAND_1"/>
    <property type="match status" value="3"/>
</dbReference>
<dbReference type="GO" id="GO:0005509">
    <property type="term" value="F:calcium ion binding"/>
    <property type="evidence" value="ECO:0007669"/>
    <property type="project" value="InterPro"/>
</dbReference>
<feature type="region of interest" description="Disordered" evidence="5">
    <location>
        <begin position="224"/>
        <end position="255"/>
    </location>
</feature>
<dbReference type="Proteomes" id="UP000076502">
    <property type="component" value="Unassembled WGS sequence"/>
</dbReference>
<dbReference type="PRINTS" id="PR00450">
    <property type="entry name" value="RECOVERIN"/>
</dbReference>
<feature type="region of interest" description="Disordered" evidence="5">
    <location>
        <begin position="1"/>
        <end position="30"/>
    </location>
</feature>
<comment type="similarity">
    <text evidence="1">Belongs to the recoverin family.</text>
</comment>
<evidence type="ECO:0000256" key="3">
    <source>
        <dbReference type="ARBA" id="ARBA00022737"/>
    </source>
</evidence>
<accession>A0A154PAL0</accession>
<dbReference type="SMART" id="SM00054">
    <property type="entry name" value="EFh"/>
    <property type="match status" value="3"/>
</dbReference>
<keyword evidence="8" id="KW-1185">Reference proteome</keyword>
<dbReference type="EMBL" id="KQ434861">
    <property type="protein sequence ID" value="KZC08939.1"/>
    <property type="molecule type" value="Genomic_DNA"/>
</dbReference>
<dbReference type="CDD" id="cd00051">
    <property type="entry name" value="EFh"/>
    <property type="match status" value="2"/>
</dbReference>
<sequence>MAKCARSLTKPKGNSGRKARRNETETVEKRHELVKTREDVEEVSKDLMKVKEVIKRYTWKLQGKDGSWFTERLSEKLQCRSAGGWKETHSGNETVTKSHNIRRLRSTILYATILTEKNLPNVLARSVGFVVEHILQCMRHIHKVNFGQQLNSPMQGKKMLKPGEECLRSGATWGRASRGHGRDRGGGANLLGSGVAPANYASGLGVAPELREVVNILGERNQVGTLTGVGPPPGALDDVDQGDEEEGTSTKRPPRPLYRRLINYVRQAWTGVKFALDSEYEEEQTPRYRPDSLASLCRATRFTEAELKRIYRGFKAECPTGVVREETFKCIYSQFFPQGANTSQYAHYVFNTLDQDHSGILSFEDFVTGLSILSRGSIDEKLRWTFSLYDINGDGCITREEMTDIVTAVYELMGKFSDPNLDHQGVRDKVDRMFQKMDGNKDGVVTLSEFLEACRADPDISTSMAALDTAF</sequence>
<dbReference type="Pfam" id="PF13833">
    <property type="entry name" value="EF-hand_8"/>
    <property type="match status" value="1"/>
</dbReference>
<dbReference type="PANTHER" id="PTHR23055">
    <property type="entry name" value="CALCIUM BINDING PROTEINS"/>
    <property type="match status" value="1"/>
</dbReference>
<dbReference type="SUPFAM" id="SSF47473">
    <property type="entry name" value="EF-hand"/>
    <property type="match status" value="1"/>
</dbReference>
<proteinExistence type="inferred from homology"/>
<dbReference type="Pfam" id="PF13499">
    <property type="entry name" value="EF-hand_7"/>
    <property type="match status" value="1"/>
</dbReference>
<evidence type="ECO:0000256" key="2">
    <source>
        <dbReference type="ARBA" id="ARBA00022723"/>
    </source>
</evidence>
<dbReference type="OrthoDB" id="191686at2759"/>
<evidence type="ECO:0000256" key="4">
    <source>
        <dbReference type="ARBA" id="ARBA00022837"/>
    </source>
</evidence>
<reference evidence="7 8" key="1">
    <citation type="submission" date="2015-07" db="EMBL/GenBank/DDBJ databases">
        <title>The genome of Dufourea novaeangliae.</title>
        <authorList>
            <person name="Pan H."/>
            <person name="Kapheim K."/>
        </authorList>
    </citation>
    <scope>NUCLEOTIDE SEQUENCE [LARGE SCALE GENOMIC DNA]</scope>
    <source>
        <strain evidence="7">0120121106</strain>
        <tissue evidence="7">Whole body</tissue>
    </source>
</reference>
<dbReference type="InterPro" id="IPR011992">
    <property type="entry name" value="EF-hand-dom_pair"/>
</dbReference>
<dbReference type="FunFam" id="1.10.238.10:FF:000009">
    <property type="entry name" value="Visinin-like protein 1"/>
    <property type="match status" value="1"/>
</dbReference>
<feature type="compositionally biased region" description="Acidic residues" evidence="5">
    <location>
        <begin position="237"/>
        <end position="247"/>
    </location>
</feature>
<evidence type="ECO:0000256" key="5">
    <source>
        <dbReference type="SAM" id="MobiDB-lite"/>
    </source>
</evidence>
<evidence type="ECO:0000313" key="8">
    <source>
        <dbReference type="Proteomes" id="UP000076502"/>
    </source>
</evidence>
<gene>
    <name evidence="7" type="ORF">WN55_00289</name>
</gene>
<evidence type="ECO:0000313" key="7">
    <source>
        <dbReference type="EMBL" id="KZC08939.1"/>
    </source>
</evidence>
<dbReference type="PROSITE" id="PS50222">
    <property type="entry name" value="EF_HAND_2"/>
    <property type="match status" value="3"/>
</dbReference>
<protein>
    <submittedName>
        <fullName evidence="7">Kv channel-interacting protein 4</fullName>
    </submittedName>
</protein>
<feature type="domain" description="EF-hand" evidence="6">
    <location>
        <begin position="425"/>
        <end position="460"/>
    </location>
</feature>
<dbReference type="InterPro" id="IPR002048">
    <property type="entry name" value="EF_hand_dom"/>
</dbReference>
<dbReference type="InterPro" id="IPR018247">
    <property type="entry name" value="EF_Hand_1_Ca_BS"/>
</dbReference>
<dbReference type="AlphaFoldDB" id="A0A154PAL0"/>
<dbReference type="Gene3D" id="1.10.238.10">
    <property type="entry name" value="EF-hand"/>
    <property type="match status" value="1"/>
</dbReference>
<keyword evidence="4" id="KW-0106">Calcium</keyword>